<evidence type="ECO:0000256" key="1">
    <source>
        <dbReference type="SAM" id="MobiDB-lite"/>
    </source>
</evidence>
<keyword evidence="3" id="KW-1185">Reference proteome</keyword>
<reference evidence="2 3" key="1">
    <citation type="submission" date="2019-02" db="EMBL/GenBank/DDBJ databases">
        <title>Deep-cultivation of Planctomycetes and their phenomic and genomic characterization uncovers novel biology.</title>
        <authorList>
            <person name="Wiegand S."/>
            <person name="Jogler M."/>
            <person name="Boedeker C."/>
            <person name="Pinto D."/>
            <person name="Vollmers J."/>
            <person name="Rivas-Marin E."/>
            <person name="Kohn T."/>
            <person name="Peeters S.H."/>
            <person name="Heuer A."/>
            <person name="Rast P."/>
            <person name="Oberbeckmann S."/>
            <person name="Bunk B."/>
            <person name="Jeske O."/>
            <person name="Meyerdierks A."/>
            <person name="Storesund J.E."/>
            <person name="Kallscheuer N."/>
            <person name="Luecker S."/>
            <person name="Lage O.M."/>
            <person name="Pohl T."/>
            <person name="Merkel B.J."/>
            <person name="Hornburger P."/>
            <person name="Mueller R.-W."/>
            <person name="Bruemmer F."/>
            <person name="Labrenz M."/>
            <person name="Spormann A.M."/>
            <person name="Op den Camp H."/>
            <person name="Overmann J."/>
            <person name="Amann R."/>
            <person name="Jetten M.S.M."/>
            <person name="Mascher T."/>
            <person name="Medema M.H."/>
            <person name="Devos D.P."/>
            <person name="Kaster A.-K."/>
            <person name="Ovreas L."/>
            <person name="Rohde M."/>
            <person name="Galperin M.Y."/>
            <person name="Jogler C."/>
        </authorList>
    </citation>
    <scope>NUCLEOTIDE SEQUENCE [LARGE SCALE GENOMIC DNA]</scope>
    <source>
        <strain evidence="2 3">Pla175</strain>
    </source>
</reference>
<dbReference type="EMBL" id="CP036291">
    <property type="protein sequence ID" value="QDU90759.1"/>
    <property type="molecule type" value="Genomic_DNA"/>
</dbReference>
<sequence length="208" mass="23610">MASRWEHATLAYVVQHIDPAAVGGKAIRSVGLDPRLFDGKPESHGAAAHELRGVYELLAKSARDAGRLAEGEPLVRQWALAWDVYSPKLKRFIEVDEHQHFSRPRLGRLEANRTAPWAPVYSAYFWEETFPRLVDKPKHDQDPPHRDEQRAYRDELRDRLPALYGLGQTIRIDEFTLKADGQESLSQLIAQADNHTESGPVSGWGRSR</sequence>
<evidence type="ECO:0000313" key="2">
    <source>
        <dbReference type="EMBL" id="QDU90759.1"/>
    </source>
</evidence>
<dbReference type="RefSeq" id="WP_145289895.1">
    <property type="nucleotide sequence ID" value="NZ_CP036291.1"/>
</dbReference>
<dbReference type="OrthoDB" id="4619215at2"/>
<organism evidence="2 3">
    <name type="scientific">Pirellulimonas nuda</name>
    <dbReference type="NCBI Taxonomy" id="2528009"/>
    <lineage>
        <taxon>Bacteria</taxon>
        <taxon>Pseudomonadati</taxon>
        <taxon>Planctomycetota</taxon>
        <taxon>Planctomycetia</taxon>
        <taxon>Pirellulales</taxon>
        <taxon>Lacipirellulaceae</taxon>
        <taxon>Pirellulimonas</taxon>
    </lineage>
</organism>
<dbReference type="KEGG" id="pnd:Pla175_41710"/>
<proteinExistence type="predicted"/>
<protein>
    <submittedName>
        <fullName evidence="2">Uncharacterized protein</fullName>
    </submittedName>
</protein>
<accession>A0A518DH06</accession>
<name>A0A518DH06_9BACT</name>
<feature type="region of interest" description="Disordered" evidence="1">
    <location>
        <begin position="189"/>
        <end position="208"/>
    </location>
</feature>
<dbReference type="AlphaFoldDB" id="A0A518DH06"/>
<dbReference type="Proteomes" id="UP000317429">
    <property type="component" value="Chromosome"/>
</dbReference>
<evidence type="ECO:0000313" key="3">
    <source>
        <dbReference type="Proteomes" id="UP000317429"/>
    </source>
</evidence>
<gene>
    <name evidence="2" type="ORF">Pla175_41710</name>
</gene>